<dbReference type="CDD" id="cd00448">
    <property type="entry name" value="YjgF_YER057c_UK114_family"/>
    <property type="match status" value="1"/>
</dbReference>
<accession>F4H4N1</accession>
<dbReference type="HOGENOM" id="CLU_2070783_0_0_11"/>
<dbReference type="InterPro" id="IPR006175">
    <property type="entry name" value="YjgF/YER057c/UK114"/>
</dbReference>
<evidence type="ECO:0000313" key="1">
    <source>
        <dbReference type="EMBL" id="AEE44232.1"/>
    </source>
</evidence>
<proteinExistence type="predicted"/>
<dbReference type="KEGG" id="cfi:Celf_0082"/>
<reference evidence="1 2" key="1">
    <citation type="submission" date="2011-04" db="EMBL/GenBank/DDBJ databases">
        <title>Complete sequence of Cellulomonas fimi ATCC 484.</title>
        <authorList>
            <consortium name="US DOE Joint Genome Institute"/>
            <person name="Lucas S."/>
            <person name="Han J."/>
            <person name="Lapidus A."/>
            <person name="Cheng J.-F."/>
            <person name="Goodwin L."/>
            <person name="Pitluck S."/>
            <person name="Peters L."/>
            <person name="Chertkov O."/>
            <person name="Detter J.C."/>
            <person name="Han C."/>
            <person name="Tapia R."/>
            <person name="Land M."/>
            <person name="Hauser L."/>
            <person name="Kyrpides N."/>
            <person name="Ivanova N."/>
            <person name="Ovchinnikova G."/>
            <person name="Pagani I."/>
            <person name="Mead D."/>
            <person name="Brumm P."/>
            <person name="Woyke T."/>
        </authorList>
    </citation>
    <scope>NUCLEOTIDE SEQUENCE [LARGE SCALE GENOMIC DNA]</scope>
    <source>
        <strain evidence="2">ATCC 484 / DSM 20113 / JCM 1341 / NBRC 15513 / NCIMB 8980 / NCTC 7547</strain>
    </source>
</reference>
<dbReference type="RefSeq" id="WP_013769262.1">
    <property type="nucleotide sequence ID" value="NC_015514.1"/>
</dbReference>
<sequence length="119" mass="12939">MITRLPSHVGDPTCASVVRAGGFLFLAHHAGGFERRDYAHQTRATLHALGETLRAAGAGFEHVVQVTLWLREYSDETRAAWDVFGEVFGDAPPARMTATTDFFDPACLVMVDAVAYVGD</sequence>
<evidence type="ECO:0000313" key="2">
    <source>
        <dbReference type="Proteomes" id="UP000008460"/>
    </source>
</evidence>
<dbReference type="PANTHER" id="PTHR43857">
    <property type="entry name" value="BLR7761 PROTEIN"/>
    <property type="match status" value="1"/>
</dbReference>
<dbReference type="InterPro" id="IPR035959">
    <property type="entry name" value="RutC-like_sf"/>
</dbReference>
<dbReference type="Pfam" id="PF01042">
    <property type="entry name" value="Ribonuc_L-PSP"/>
    <property type="match status" value="1"/>
</dbReference>
<dbReference type="EMBL" id="CP002666">
    <property type="protein sequence ID" value="AEE44232.1"/>
    <property type="molecule type" value="Genomic_DNA"/>
</dbReference>
<dbReference type="STRING" id="590998.Celf_0082"/>
<dbReference type="PANTHER" id="PTHR43857:SF1">
    <property type="entry name" value="YJGH FAMILY PROTEIN"/>
    <property type="match status" value="1"/>
</dbReference>
<gene>
    <name evidence="1" type="ordered locus">Celf_0082</name>
</gene>
<dbReference type="Gene3D" id="3.30.1330.40">
    <property type="entry name" value="RutC-like"/>
    <property type="match status" value="1"/>
</dbReference>
<dbReference type="SUPFAM" id="SSF55298">
    <property type="entry name" value="YjgF-like"/>
    <property type="match status" value="1"/>
</dbReference>
<organism evidence="1 2">
    <name type="scientific">Cellulomonas fimi (strain ATCC 484 / DSM 20113 / JCM 1341 / CCUG 24087 / LMG 16345 / NBRC 15513 / NCIMB 8980 / NCTC 7547 / NRS-133)</name>
    <dbReference type="NCBI Taxonomy" id="590998"/>
    <lineage>
        <taxon>Bacteria</taxon>
        <taxon>Bacillati</taxon>
        <taxon>Actinomycetota</taxon>
        <taxon>Actinomycetes</taxon>
        <taxon>Micrococcales</taxon>
        <taxon>Cellulomonadaceae</taxon>
        <taxon>Cellulomonas</taxon>
    </lineage>
</organism>
<dbReference type="eggNOG" id="COG0251">
    <property type="taxonomic scope" value="Bacteria"/>
</dbReference>
<dbReference type="Proteomes" id="UP000008460">
    <property type="component" value="Chromosome"/>
</dbReference>
<name>F4H4N1_CELFA</name>
<dbReference type="AlphaFoldDB" id="F4H4N1"/>
<protein>
    <submittedName>
        <fullName evidence="1">Endoribonuclease L-PSP</fullName>
    </submittedName>
</protein>
<keyword evidence="2" id="KW-1185">Reference proteome</keyword>